<dbReference type="InterPro" id="IPR023631">
    <property type="entry name" value="Amidase_dom"/>
</dbReference>
<evidence type="ECO:0000256" key="2">
    <source>
        <dbReference type="ARBA" id="ARBA00022741"/>
    </source>
</evidence>
<feature type="active site" description="Charge relay system" evidence="5">
    <location>
        <position position="59"/>
    </location>
</feature>
<organism evidence="8 9">
    <name type="scientific">Ascochyta lentis</name>
    <dbReference type="NCBI Taxonomy" id="205686"/>
    <lineage>
        <taxon>Eukaryota</taxon>
        <taxon>Fungi</taxon>
        <taxon>Dikarya</taxon>
        <taxon>Ascomycota</taxon>
        <taxon>Pezizomycotina</taxon>
        <taxon>Dothideomycetes</taxon>
        <taxon>Pleosporomycetidae</taxon>
        <taxon>Pleosporales</taxon>
        <taxon>Pleosporineae</taxon>
        <taxon>Didymellaceae</taxon>
        <taxon>Ascochyta</taxon>
    </lineage>
</organism>
<protein>
    <recommendedName>
        <fullName evidence="5">Glutamyl-tRNA(Gln) amidotransferase subunit A, mitochondrial</fullName>
        <shortName evidence="5">Glu-AdT subunit A</shortName>
        <ecNumber evidence="5">6.3.5.7</ecNumber>
    </recommendedName>
</protein>
<name>A0A8H7J785_9PLEO</name>
<keyword evidence="1 5" id="KW-0436">Ligase</keyword>
<dbReference type="PANTHER" id="PTHR11895">
    <property type="entry name" value="TRANSAMIDASE"/>
    <property type="match status" value="1"/>
</dbReference>
<keyword evidence="2 5" id="KW-0547">Nucleotide-binding</keyword>
<feature type="region of interest" description="Disordered" evidence="6">
    <location>
        <begin position="216"/>
        <end position="239"/>
    </location>
</feature>
<accession>A0A8H7J785</accession>
<keyword evidence="9" id="KW-1185">Reference proteome</keyword>
<dbReference type="GO" id="GO:0032543">
    <property type="term" value="P:mitochondrial translation"/>
    <property type="evidence" value="ECO:0007669"/>
    <property type="project" value="UniProtKB-UniRule"/>
</dbReference>
<keyword evidence="5" id="KW-0496">Mitochondrion</keyword>
<feature type="active site" description="Acyl-ester intermediate" evidence="5">
    <location>
        <position position="160"/>
    </location>
</feature>
<dbReference type="Pfam" id="PF01425">
    <property type="entry name" value="Amidase"/>
    <property type="match status" value="1"/>
</dbReference>
<dbReference type="EMBL" id="RZGK01000008">
    <property type="protein sequence ID" value="KAF9696986.1"/>
    <property type="molecule type" value="Genomic_DNA"/>
</dbReference>
<dbReference type="GO" id="GO:0050567">
    <property type="term" value="F:glutaminyl-tRNA synthase (glutamine-hydrolyzing) activity"/>
    <property type="evidence" value="ECO:0007669"/>
    <property type="project" value="UniProtKB-UniRule"/>
</dbReference>
<feature type="active site" description="Charge relay system" evidence="5">
    <location>
        <position position="136"/>
    </location>
</feature>
<dbReference type="HAMAP" id="MF_00120">
    <property type="entry name" value="GatA"/>
    <property type="match status" value="1"/>
</dbReference>
<dbReference type="GO" id="GO:0070681">
    <property type="term" value="P:glutaminyl-tRNAGln biosynthesis via transamidation"/>
    <property type="evidence" value="ECO:0007669"/>
    <property type="project" value="UniProtKB-UniRule"/>
</dbReference>
<comment type="similarity">
    <text evidence="5">Belongs to the amidase family. GatA subfamily.</text>
</comment>
<feature type="compositionally biased region" description="Polar residues" evidence="6">
    <location>
        <begin position="216"/>
        <end position="228"/>
    </location>
</feature>
<evidence type="ECO:0000313" key="9">
    <source>
        <dbReference type="Proteomes" id="UP000651452"/>
    </source>
</evidence>
<reference evidence="8" key="2">
    <citation type="submission" date="2020-09" db="EMBL/GenBank/DDBJ databases">
        <title>Reference genome assembly for Australian Ascochyta lentis isolate Al4.</title>
        <authorList>
            <person name="Lee R.C."/>
            <person name="Farfan-Caceres L.M."/>
            <person name="Debler J.W."/>
            <person name="Williams A.H."/>
            <person name="Henares B.M."/>
        </authorList>
    </citation>
    <scope>NUCLEOTIDE SEQUENCE</scope>
    <source>
        <strain evidence="8">Al4</strain>
    </source>
</reference>
<dbReference type="GO" id="GO:0005739">
    <property type="term" value="C:mitochondrion"/>
    <property type="evidence" value="ECO:0007669"/>
    <property type="project" value="UniProtKB-SubCell"/>
</dbReference>
<comment type="catalytic activity">
    <reaction evidence="5">
        <text>L-glutamyl-tRNA(Gln) + L-glutamine + ATP + H2O = L-glutaminyl-tRNA(Gln) + L-glutamate + ADP + phosphate + H(+)</text>
        <dbReference type="Rhea" id="RHEA:17521"/>
        <dbReference type="Rhea" id="RHEA-COMP:9681"/>
        <dbReference type="Rhea" id="RHEA-COMP:9684"/>
        <dbReference type="ChEBI" id="CHEBI:15377"/>
        <dbReference type="ChEBI" id="CHEBI:15378"/>
        <dbReference type="ChEBI" id="CHEBI:29985"/>
        <dbReference type="ChEBI" id="CHEBI:30616"/>
        <dbReference type="ChEBI" id="CHEBI:43474"/>
        <dbReference type="ChEBI" id="CHEBI:58359"/>
        <dbReference type="ChEBI" id="CHEBI:78520"/>
        <dbReference type="ChEBI" id="CHEBI:78521"/>
        <dbReference type="ChEBI" id="CHEBI:456216"/>
        <dbReference type="EC" id="6.3.5.7"/>
    </reaction>
</comment>
<dbReference type="Gene3D" id="3.90.1300.10">
    <property type="entry name" value="Amidase signature (AS) domain"/>
    <property type="match status" value="1"/>
</dbReference>
<evidence type="ECO:0000259" key="7">
    <source>
        <dbReference type="Pfam" id="PF01425"/>
    </source>
</evidence>
<dbReference type="Proteomes" id="UP000651452">
    <property type="component" value="Unassembled WGS sequence"/>
</dbReference>
<comment type="caution">
    <text evidence="8">The sequence shown here is derived from an EMBL/GenBank/DDBJ whole genome shotgun (WGS) entry which is preliminary data.</text>
</comment>
<evidence type="ECO:0000256" key="3">
    <source>
        <dbReference type="ARBA" id="ARBA00022840"/>
    </source>
</evidence>
<sequence length="514" mass="54309">MSLLKHAKQYLANQSKYAHLNAFVSLAEPSKFLSRAEASSHSDGETGPHDVSDKPIAIKDNICTKDLKTTASSGILKDFTSPYDATVVKLLQDAGAVVAGKTNMDEFGMGSHSTHSHAGPVKMQRYPGEETSAGGSSGGSALAVASAQCWTALGTDTGGSVRLPAAYTGVVGFKPSYGLLSRWGVIAYANSLDTVGILGKNVGDVDAVFNKLNAYDSQDPTSLPPSTRSRLEKSSTKRPTPLRIGIPLDYNIATLQPTIRQAWIKTLRKLWEDGHSLHPVRLPATQHALSAYYILAPAEASSNLAKYDGVRYGSRAEGIDGTPDSVLFAKTRGQGFGSEVQRRVLLGAFTLSAQAIDNYFIQAQKVRRLVQQDFNKVFATPNPLLDDTTGPTGGEDKVDVIVCPTAPTLAPSLASIKEQNPVHAYMNDVFTVPASLAGLPAVSVPVQIAGQTAKNGEAEFENAGIQVIGQYGDDKLVLHVADVVAGVSPTSQANAGPEVTSWGASALENNDSTT</sequence>
<evidence type="ECO:0000256" key="1">
    <source>
        <dbReference type="ARBA" id="ARBA00022598"/>
    </source>
</evidence>
<dbReference type="OrthoDB" id="421993at2759"/>
<comment type="function">
    <text evidence="5">Allows the formation of correctly charged Gln-tRNA(Gln) through the transamidation of misacylated Glu-tRNA(Gln) in the mitochondria. The reaction takes place in the presence of glutamine and ATP through an activated gamma-phospho-Glu-tRNA(Gln).</text>
</comment>
<dbReference type="InterPro" id="IPR004412">
    <property type="entry name" value="GatA"/>
</dbReference>
<feature type="region of interest" description="Disordered" evidence="6">
    <location>
        <begin position="489"/>
        <end position="514"/>
    </location>
</feature>
<dbReference type="GO" id="GO:0005524">
    <property type="term" value="F:ATP binding"/>
    <property type="evidence" value="ECO:0007669"/>
    <property type="project" value="UniProtKB-KW"/>
</dbReference>
<comment type="subcellular location">
    <subcellularLocation>
        <location evidence="5">Mitochondrion</location>
    </subcellularLocation>
</comment>
<dbReference type="GO" id="GO:0030956">
    <property type="term" value="C:glutamyl-tRNA(Gln) amidotransferase complex"/>
    <property type="evidence" value="ECO:0007669"/>
    <property type="project" value="UniProtKB-UniRule"/>
</dbReference>
<keyword evidence="4 5" id="KW-0648">Protein biosynthesis</keyword>
<evidence type="ECO:0000256" key="5">
    <source>
        <dbReference type="HAMAP-Rule" id="MF_03150"/>
    </source>
</evidence>
<dbReference type="EC" id="6.3.5.7" evidence="5"/>
<gene>
    <name evidence="8" type="ORF">EKO04_005046</name>
</gene>
<evidence type="ECO:0000256" key="4">
    <source>
        <dbReference type="ARBA" id="ARBA00022917"/>
    </source>
</evidence>
<evidence type="ECO:0000256" key="6">
    <source>
        <dbReference type="SAM" id="MobiDB-lite"/>
    </source>
</evidence>
<dbReference type="InterPro" id="IPR036928">
    <property type="entry name" value="AS_sf"/>
</dbReference>
<dbReference type="SUPFAM" id="SSF75304">
    <property type="entry name" value="Amidase signature (AS) enzymes"/>
    <property type="match status" value="1"/>
</dbReference>
<dbReference type="InterPro" id="IPR000120">
    <property type="entry name" value="Amidase"/>
</dbReference>
<feature type="domain" description="Amidase" evidence="7">
    <location>
        <begin position="20"/>
        <end position="478"/>
    </location>
</feature>
<comment type="subunit">
    <text evidence="5">Subunit of the heterotrimeric GatCAB amidotransferase (AdT) complex, composed of A, B and C subunits.</text>
</comment>
<proteinExistence type="inferred from homology"/>
<keyword evidence="3 5" id="KW-0067">ATP-binding</keyword>
<evidence type="ECO:0000313" key="8">
    <source>
        <dbReference type="EMBL" id="KAF9696986.1"/>
    </source>
</evidence>
<reference evidence="8" key="1">
    <citation type="submission" date="2018-12" db="EMBL/GenBank/DDBJ databases">
        <authorList>
            <person name="Syme R.A."/>
            <person name="Farfan-Caceres L."/>
            <person name="Lichtenzveig J."/>
        </authorList>
    </citation>
    <scope>NUCLEOTIDE SEQUENCE</scope>
    <source>
        <strain evidence="8">Al4</strain>
    </source>
</reference>
<dbReference type="AlphaFoldDB" id="A0A8H7J785"/>
<dbReference type="PANTHER" id="PTHR11895:SF7">
    <property type="entry name" value="GLUTAMYL-TRNA(GLN) AMIDOTRANSFERASE SUBUNIT A, MITOCHONDRIAL"/>
    <property type="match status" value="1"/>
</dbReference>